<comment type="caution">
    <text evidence="1">Lacks conserved residue(s) required for the propagation of feature annotation.</text>
</comment>
<feature type="non-terminal residue" evidence="4">
    <location>
        <position position="1"/>
    </location>
</feature>
<protein>
    <submittedName>
        <fullName evidence="4">Cysteine rich protein</fullName>
    </submittedName>
</protein>
<evidence type="ECO:0000256" key="2">
    <source>
        <dbReference type="SAM" id="Phobius"/>
    </source>
</evidence>
<feature type="non-terminal residue" evidence="4">
    <location>
        <position position="204"/>
    </location>
</feature>
<keyword evidence="2" id="KW-1133">Transmembrane helix</keyword>
<dbReference type="Gene3D" id="2.10.25.10">
    <property type="entry name" value="Laminin"/>
    <property type="match status" value="1"/>
</dbReference>
<reference evidence="4" key="1">
    <citation type="submission" date="2015-07" db="EMBL/GenBank/DDBJ databases">
        <title>Adaptation to a free-living lifestyle via gene acquisitions in the diplomonad Trepomonas sp. PC1.</title>
        <authorList>
            <person name="Xu F."/>
            <person name="Jerlstrom-Hultqvist J."/>
            <person name="Kolisko M."/>
            <person name="Simpson A.G.B."/>
            <person name="Roger A.J."/>
            <person name="Svard S.G."/>
            <person name="Andersson J.O."/>
        </authorList>
    </citation>
    <scope>NUCLEOTIDE SEQUENCE</scope>
    <source>
        <strain evidence="4">PC1</strain>
    </source>
</reference>
<keyword evidence="2" id="KW-0812">Transmembrane</keyword>
<keyword evidence="2" id="KW-0472">Membrane</keyword>
<feature type="domain" description="EGF-like" evidence="3">
    <location>
        <begin position="56"/>
        <end position="93"/>
    </location>
</feature>
<organism evidence="4">
    <name type="scientific">Trepomonas sp. PC1</name>
    <dbReference type="NCBI Taxonomy" id="1076344"/>
    <lineage>
        <taxon>Eukaryota</taxon>
        <taxon>Metamonada</taxon>
        <taxon>Diplomonadida</taxon>
        <taxon>Hexamitidae</taxon>
        <taxon>Hexamitinae</taxon>
        <taxon>Trepomonas</taxon>
    </lineage>
</organism>
<evidence type="ECO:0000256" key="1">
    <source>
        <dbReference type="PROSITE-ProRule" id="PRU00076"/>
    </source>
</evidence>
<keyword evidence="1" id="KW-1015">Disulfide bond</keyword>
<dbReference type="PROSITE" id="PS50026">
    <property type="entry name" value="EGF_3"/>
    <property type="match status" value="2"/>
</dbReference>
<dbReference type="AlphaFoldDB" id="A0A146K5V6"/>
<feature type="transmembrane region" description="Helical" evidence="2">
    <location>
        <begin position="20"/>
        <end position="38"/>
    </location>
</feature>
<feature type="disulfide bond" evidence="1">
    <location>
        <begin position="83"/>
        <end position="92"/>
    </location>
</feature>
<dbReference type="Pfam" id="PF00053">
    <property type="entry name" value="EGF_laminin"/>
    <property type="match status" value="2"/>
</dbReference>
<name>A0A146K5V6_9EUKA</name>
<dbReference type="PROSITE" id="PS01248">
    <property type="entry name" value="EGF_LAM_1"/>
    <property type="match status" value="1"/>
</dbReference>
<dbReference type="InterPro" id="IPR002049">
    <property type="entry name" value="LE_dom"/>
</dbReference>
<dbReference type="EMBL" id="GDID01004353">
    <property type="protein sequence ID" value="JAP92253.1"/>
    <property type="molecule type" value="Transcribed_RNA"/>
</dbReference>
<feature type="disulfide bond" evidence="1">
    <location>
        <begin position="190"/>
        <end position="199"/>
    </location>
</feature>
<dbReference type="InterPro" id="IPR000742">
    <property type="entry name" value="EGF"/>
</dbReference>
<feature type="domain" description="EGF-like" evidence="3">
    <location>
        <begin position="167"/>
        <end position="200"/>
    </location>
</feature>
<evidence type="ECO:0000313" key="4">
    <source>
        <dbReference type="EMBL" id="JAP92253.1"/>
    </source>
</evidence>
<feature type="disulfide bond" evidence="1">
    <location>
        <begin position="64"/>
        <end position="81"/>
    </location>
</feature>
<accession>A0A146K5V6</accession>
<evidence type="ECO:0000259" key="3">
    <source>
        <dbReference type="PROSITE" id="PS50026"/>
    </source>
</evidence>
<dbReference type="SMART" id="SM00181">
    <property type="entry name" value="EGF"/>
    <property type="match status" value="2"/>
</dbReference>
<sequence length="204" mass="22979">ELKELEKSVHNTLKLNKFKIPTISTIVLLIATIVVILSRKLTPCNQGFVKEGLFCHLYDCGDNCGKSGECVYNPKTTSYHCKCEFPYTGPYCNICQPGFSMHGTEETKDYGFDSNLCVKTIQNCMGNIKLYKAGQFVEEQCQCKNGQIGINCDQCDSSYIKHNDQCYLDQCKKCQHGSCMFSNNKYACTCENGYEGDKCQKCSE</sequence>
<feature type="disulfide bond" evidence="1">
    <location>
        <begin position="60"/>
        <end position="70"/>
    </location>
</feature>
<dbReference type="PROSITE" id="PS00022">
    <property type="entry name" value="EGF_1"/>
    <property type="match status" value="3"/>
</dbReference>
<proteinExistence type="predicted"/>
<gene>
    <name evidence="4" type="ORF">TPC1_15875</name>
</gene>
<keyword evidence="1" id="KW-0245">EGF-like domain</keyword>